<feature type="compositionally biased region" description="Low complexity" evidence="1">
    <location>
        <begin position="138"/>
        <end position="147"/>
    </location>
</feature>
<feature type="region of interest" description="Disordered" evidence="1">
    <location>
        <begin position="125"/>
        <end position="161"/>
    </location>
</feature>
<evidence type="ECO:0000256" key="1">
    <source>
        <dbReference type="SAM" id="MobiDB-lite"/>
    </source>
</evidence>
<name>A0A9N7U8F2_PLEPL</name>
<evidence type="ECO:0000313" key="3">
    <source>
        <dbReference type="EMBL" id="CAB1425892.1"/>
    </source>
</evidence>
<reference evidence="3" key="1">
    <citation type="submission" date="2020-03" db="EMBL/GenBank/DDBJ databases">
        <authorList>
            <person name="Weist P."/>
        </authorList>
    </citation>
    <scope>NUCLEOTIDE SEQUENCE</scope>
</reference>
<gene>
    <name evidence="3" type="ORF">PLEPLA_LOCUS13825</name>
</gene>
<keyword evidence="2" id="KW-0732">Signal</keyword>
<proteinExistence type="predicted"/>
<feature type="compositionally biased region" description="Pro residues" evidence="1">
    <location>
        <begin position="125"/>
        <end position="137"/>
    </location>
</feature>
<organism evidence="3 4">
    <name type="scientific">Pleuronectes platessa</name>
    <name type="common">European plaice</name>
    <dbReference type="NCBI Taxonomy" id="8262"/>
    <lineage>
        <taxon>Eukaryota</taxon>
        <taxon>Metazoa</taxon>
        <taxon>Chordata</taxon>
        <taxon>Craniata</taxon>
        <taxon>Vertebrata</taxon>
        <taxon>Euteleostomi</taxon>
        <taxon>Actinopterygii</taxon>
        <taxon>Neopterygii</taxon>
        <taxon>Teleostei</taxon>
        <taxon>Neoteleostei</taxon>
        <taxon>Acanthomorphata</taxon>
        <taxon>Carangaria</taxon>
        <taxon>Pleuronectiformes</taxon>
        <taxon>Pleuronectoidei</taxon>
        <taxon>Pleuronectidae</taxon>
        <taxon>Pleuronectes</taxon>
    </lineage>
</organism>
<comment type="caution">
    <text evidence="3">The sequence shown here is derived from an EMBL/GenBank/DDBJ whole genome shotgun (WGS) entry which is preliminary data.</text>
</comment>
<evidence type="ECO:0000256" key="2">
    <source>
        <dbReference type="SAM" id="SignalP"/>
    </source>
</evidence>
<protein>
    <submittedName>
        <fullName evidence="3">Uncharacterized protein</fullName>
    </submittedName>
</protein>
<evidence type="ECO:0000313" key="4">
    <source>
        <dbReference type="Proteomes" id="UP001153269"/>
    </source>
</evidence>
<feature type="chain" id="PRO_5040407719" evidence="2">
    <location>
        <begin position="30"/>
        <end position="391"/>
    </location>
</feature>
<dbReference type="Proteomes" id="UP001153269">
    <property type="component" value="Unassembled WGS sequence"/>
</dbReference>
<keyword evidence="4" id="KW-1185">Reference proteome</keyword>
<sequence length="391" mass="39681">MARASFAVGGLFPGFPLLSLPSAPCCCLCLPPFCALPRSGAPPCLPPSPFARPLLRPSVPCLPFSLRLLPCSVPASAFVGAPSCAILPPRAPRPGSRCGALCRRVRFSPSPRFAPLSAHPSLPSLPAPAHWPPPSPRRPSAASAPAPSSAPPPAAPGSSGGVAALPAAVGASVPGPLRRLLHPSGPFWPRGPPPPLLPTGSLLPLGVARRLWRPAPLWRSGALVRCAWPFCLPCPPLLCGALPFTCAPPPTVPTGGGLPPASGPASLHAGPGTWSSLAGTLAGAPGPSVAAPLLASAQLAPGAAVSSSVGPCPLSRPRSRPGLDFTPVHVFPWPRPARPSPPLAPSLAATCRLRSSRSPHPLTCASPLFCPPHWPPFPLSLCPAGRALPRT</sequence>
<feature type="signal peptide" evidence="2">
    <location>
        <begin position="1"/>
        <end position="29"/>
    </location>
</feature>
<dbReference type="AlphaFoldDB" id="A0A9N7U8F2"/>
<accession>A0A9N7U8F2</accession>
<dbReference type="EMBL" id="CADEAL010000843">
    <property type="protein sequence ID" value="CAB1425892.1"/>
    <property type="molecule type" value="Genomic_DNA"/>
</dbReference>